<feature type="domain" description="M23ase beta-sheet core" evidence="8">
    <location>
        <begin position="276"/>
        <end position="373"/>
    </location>
</feature>
<dbReference type="Pfam" id="PF19425">
    <property type="entry name" value="Csd3_N2"/>
    <property type="match status" value="1"/>
</dbReference>
<proteinExistence type="predicted"/>
<evidence type="ECO:0000313" key="10">
    <source>
        <dbReference type="EMBL" id="PVX51827.1"/>
    </source>
</evidence>
<dbReference type="InterPro" id="IPR050570">
    <property type="entry name" value="Cell_wall_metabolism_enzyme"/>
</dbReference>
<comment type="subcellular location">
    <subcellularLocation>
        <location evidence="2">Cell envelope</location>
    </subcellularLocation>
</comment>
<evidence type="ECO:0000259" key="9">
    <source>
        <dbReference type="Pfam" id="PF19425"/>
    </source>
</evidence>
<dbReference type="InterPro" id="IPR011055">
    <property type="entry name" value="Dup_hybrid_motif"/>
</dbReference>
<evidence type="ECO:0000256" key="7">
    <source>
        <dbReference type="ARBA" id="ARBA00023049"/>
    </source>
</evidence>
<keyword evidence="4" id="KW-0479">Metal-binding</keyword>
<keyword evidence="5 10" id="KW-0378">Hydrolase</keyword>
<keyword evidence="3" id="KW-0645">Protease</keyword>
<dbReference type="GO" id="GO:0006508">
    <property type="term" value="P:proteolysis"/>
    <property type="evidence" value="ECO:0007669"/>
    <property type="project" value="UniProtKB-KW"/>
</dbReference>
<dbReference type="PROSITE" id="PS51257">
    <property type="entry name" value="PROKAR_LIPOPROTEIN"/>
    <property type="match status" value="1"/>
</dbReference>
<dbReference type="PANTHER" id="PTHR21666">
    <property type="entry name" value="PEPTIDASE-RELATED"/>
    <property type="match status" value="1"/>
</dbReference>
<dbReference type="Pfam" id="PF01551">
    <property type="entry name" value="Peptidase_M23"/>
    <property type="match status" value="1"/>
</dbReference>
<keyword evidence="6" id="KW-0862">Zinc</keyword>
<dbReference type="EMBL" id="QENZ01000003">
    <property type="protein sequence ID" value="PVX51827.1"/>
    <property type="molecule type" value="Genomic_DNA"/>
</dbReference>
<sequence length="414" mass="46991">MNRNWRIAIILIIIVSVLSSCNKQGQVKEEIVEEESQSRIKYGFPIDEYRVVIDTVRSNETLSDILGRYNVSSAIVHRLVERSENIFNVRNIRADKQYSLLFCSDDSTAMPQYMIYEKSLSEYAVIDFSDSITVSLEQHPKENHTDVYGNTINKSLWHSFVENGETPALAMEMASVYQWAIDFYNIKKGDSYKIAYTQDYVEGKPIGNIKPIASSFTHQDSTYYAFWFQKGETKGYFDENGASLHKAFLKAPLKFTRISSKFSGSRLHPVLKYRRAHRGVDYAAPTGTPVRSVGNGTVIKKAYQRGGAGNYVKIKHNKTFTTVYMHFVRHVKSLKVGQRVSQGDVIGYVGMTGSATGPHLHYGVIKNGKYINPLSMKLPPSKPLKGELLERFMETRDSLLYLIDKKPSDLQSPN</sequence>
<accession>A0A7L4URG5</accession>
<organism evidence="10 11">
    <name type="scientific">Balneicella halophila</name>
    <dbReference type="NCBI Taxonomy" id="1537566"/>
    <lineage>
        <taxon>Bacteria</taxon>
        <taxon>Pseudomonadati</taxon>
        <taxon>Bacteroidota</taxon>
        <taxon>Bacteroidia</taxon>
        <taxon>Bacteroidales</taxon>
        <taxon>Balneicellaceae</taxon>
        <taxon>Balneicella</taxon>
    </lineage>
</organism>
<dbReference type="GO" id="GO:0030313">
    <property type="term" value="C:cell envelope"/>
    <property type="evidence" value="ECO:0007669"/>
    <property type="project" value="UniProtKB-SubCell"/>
</dbReference>
<dbReference type="OrthoDB" id="9810477at2"/>
<evidence type="ECO:0000256" key="5">
    <source>
        <dbReference type="ARBA" id="ARBA00022801"/>
    </source>
</evidence>
<evidence type="ECO:0000256" key="2">
    <source>
        <dbReference type="ARBA" id="ARBA00004196"/>
    </source>
</evidence>
<feature type="domain" description="Csd3-like second N-terminal" evidence="9">
    <location>
        <begin position="150"/>
        <end position="263"/>
    </location>
</feature>
<keyword evidence="11" id="KW-1185">Reference proteome</keyword>
<reference evidence="10 11" key="1">
    <citation type="submission" date="2018-05" db="EMBL/GenBank/DDBJ databases">
        <title>Genomic Encyclopedia of Type Strains, Phase IV (KMG-IV): sequencing the most valuable type-strain genomes for metagenomic binning, comparative biology and taxonomic classification.</title>
        <authorList>
            <person name="Goeker M."/>
        </authorList>
    </citation>
    <scope>NUCLEOTIDE SEQUENCE [LARGE SCALE GENOMIC DNA]</scope>
    <source>
        <strain evidence="10 11">DSM 28579</strain>
    </source>
</reference>
<dbReference type="SUPFAM" id="SSF51261">
    <property type="entry name" value="Duplicated hybrid motif"/>
    <property type="match status" value="1"/>
</dbReference>
<dbReference type="InterPro" id="IPR045834">
    <property type="entry name" value="Csd3_N2"/>
</dbReference>
<dbReference type="PANTHER" id="PTHR21666:SF288">
    <property type="entry name" value="CELL DIVISION PROTEIN YTFB"/>
    <property type="match status" value="1"/>
</dbReference>
<dbReference type="Gene3D" id="3.10.450.350">
    <property type="match status" value="2"/>
</dbReference>
<dbReference type="Proteomes" id="UP000251835">
    <property type="component" value="Unassembled WGS sequence"/>
</dbReference>
<comment type="cofactor">
    <cofactor evidence="1">
        <name>Zn(2+)</name>
        <dbReference type="ChEBI" id="CHEBI:29105"/>
    </cofactor>
</comment>
<dbReference type="InterPro" id="IPR016047">
    <property type="entry name" value="M23ase_b-sheet_dom"/>
</dbReference>
<evidence type="ECO:0000256" key="6">
    <source>
        <dbReference type="ARBA" id="ARBA00022833"/>
    </source>
</evidence>
<evidence type="ECO:0000256" key="4">
    <source>
        <dbReference type="ARBA" id="ARBA00022723"/>
    </source>
</evidence>
<evidence type="ECO:0000313" key="11">
    <source>
        <dbReference type="Proteomes" id="UP000251835"/>
    </source>
</evidence>
<dbReference type="GO" id="GO:0004222">
    <property type="term" value="F:metalloendopeptidase activity"/>
    <property type="evidence" value="ECO:0007669"/>
    <property type="project" value="TreeGrafter"/>
</dbReference>
<evidence type="ECO:0000256" key="3">
    <source>
        <dbReference type="ARBA" id="ARBA00022670"/>
    </source>
</evidence>
<evidence type="ECO:0000256" key="1">
    <source>
        <dbReference type="ARBA" id="ARBA00001947"/>
    </source>
</evidence>
<dbReference type="Gene3D" id="2.70.70.10">
    <property type="entry name" value="Glucose Permease (Domain IIA)"/>
    <property type="match status" value="1"/>
</dbReference>
<evidence type="ECO:0000259" key="8">
    <source>
        <dbReference type="Pfam" id="PF01551"/>
    </source>
</evidence>
<keyword evidence="7" id="KW-0482">Metalloprotease</keyword>
<dbReference type="CDD" id="cd12797">
    <property type="entry name" value="M23_peptidase"/>
    <property type="match status" value="1"/>
</dbReference>
<comment type="caution">
    <text evidence="10">The sequence shown here is derived from an EMBL/GenBank/DDBJ whole genome shotgun (WGS) entry which is preliminary data.</text>
</comment>
<name>A0A7L4URG5_BALHA</name>
<gene>
    <name evidence="10" type="ORF">C7377_0115</name>
</gene>
<protein>
    <submittedName>
        <fullName evidence="10">Murein DD-endopeptidase MepM/ murein hydrolase activator NlpD</fullName>
    </submittedName>
</protein>
<dbReference type="AlphaFoldDB" id="A0A7L4URG5"/>
<dbReference type="GO" id="GO:0046872">
    <property type="term" value="F:metal ion binding"/>
    <property type="evidence" value="ECO:0007669"/>
    <property type="project" value="UniProtKB-KW"/>
</dbReference>
<dbReference type="RefSeq" id="WP_116495403.1">
    <property type="nucleotide sequence ID" value="NZ_QENZ01000003.1"/>
</dbReference>